<dbReference type="Gene3D" id="3.40.50.300">
    <property type="entry name" value="P-loop containing nucleotide triphosphate hydrolases"/>
    <property type="match status" value="2"/>
</dbReference>
<dbReference type="Pfam" id="PF17862">
    <property type="entry name" value="AAA_lid_3"/>
    <property type="match status" value="2"/>
</dbReference>
<evidence type="ECO:0000256" key="4">
    <source>
        <dbReference type="SAM" id="MobiDB-lite"/>
    </source>
</evidence>
<comment type="similarity">
    <text evidence="3">Belongs to the AAA ATPase family.</text>
</comment>
<dbReference type="InterPro" id="IPR003960">
    <property type="entry name" value="ATPase_AAA_CS"/>
</dbReference>
<evidence type="ECO:0000259" key="5">
    <source>
        <dbReference type="SMART" id="SM00382"/>
    </source>
</evidence>
<proteinExistence type="inferred from homology"/>
<evidence type="ECO:0000313" key="6">
    <source>
        <dbReference type="EMBL" id="CAK0785204.1"/>
    </source>
</evidence>
<evidence type="ECO:0000256" key="2">
    <source>
        <dbReference type="ARBA" id="ARBA00022840"/>
    </source>
</evidence>
<dbReference type="InterPro" id="IPR003593">
    <property type="entry name" value="AAA+_ATPase"/>
</dbReference>
<feature type="compositionally biased region" description="Polar residues" evidence="4">
    <location>
        <begin position="216"/>
        <end position="226"/>
    </location>
</feature>
<dbReference type="InterPro" id="IPR041569">
    <property type="entry name" value="AAA_lid_3"/>
</dbReference>
<evidence type="ECO:0000256" key="1">
    <source>
        <dbReference type="ARBA" id="ARBA00022741"/>
    </source>
</evidence>
<dbReference type="AlphaFoldDB" id="A0AAV1ICX5"/>
<feature type="domain" description="AAA+ ATPase" evidence="5">
    <location>
        <begin position="320"/>
        <end position="462"/>
    </location>
</feature>
<dbReference type="Proteomes" id="UP001314263">
    <property type="component" value="Unassembled WGS sequence"/>
</dbReference>
<dbReference type="Pfam" id="PF00004">
    <property type="entry name" value="AAA"/>
    <property type="match status" value="2"/>
</dbReference>
<dbReference type="FunFam" id="3.40.50.300:FF:000661">
    <property type="entry name" value="calmodulin-interacting protein 111 isoform X1"/>
    <property type="match status" value="1"/>
</dbReference>
<keyword evidence="7" id="KW-1185">Reference proteome</keyword>
<dbReference type="InterPro" id="IPR027417">
    <property type="entry name" value="P-loop_NTPase"/>
</dbReference>
<gene>
    <name evidence="6" type="ORF">CVIRNUC_008410</name>
</gene>
<feature type="domain" description="AAA+ ATPase" evidence="5">
    <location>
        <begin position="14"/>
        <end position="153"/>
    </location>
</feature>
<reference evidence="6 7" key="1">
    <citation type="submission" date="2023-10" db="EMBL/GenBank/DDBJ databases">
        <authorList>
            <person name="Maclean D."/>
            <person name="Macfadyen A."/>
        </authorList>
    </citation>
    <scope>NUCLEOTIDE SEQUENCE [LARGE SCALE GENOMIC DNA]</scope>
</reference>
<sequence length="556" mass="58190">MQAPVLFESMGLRPPRGVLLHGPPGTGKTMLACAAAADARARLFVLNGPDIISEFVGESEAGLQGVFAAARAAAPAVVFIDEIDALAPARGGPSADSSAGEMTGRLVSTLLLAMEEGTSGVVVIAATNRIAALDSALRRPGRFDRELEVAVPSPAERLDILRLKLQTLNHSMEEGDVEAIAAASHGYVGADVSALCQEAAMHALGRHVAARESARRSQAGQLQGSSGAVPDSRSEHLAGIEGFRSGSTGAAEPALQVALEDFRAAQTRVRPSAMREVALELPRMAWGDVGGLDAIKQRLKEAVEWPQKHPELLRRLGAKAPRGVLLFGPPGCSKTMLARAVASESGLNFLAVKGAELFSKYVGESEKAIASLFARARAAAPAVIFFDELDGLAASRSEGGARQHGGTGVGERVLSQLLVEMDGLQARGTIVVLGATNRPDLVDAALLRPGRFDIRLFVPPPETAEARAAILRVLTQKTPLAADVDLAEIAQLTTRFTGADISALVREAAFKALEADTDAACVSQPNLLEALQHVKPSAPVTPAQARMYAAFKQGSH</sequence>
<keyword evidence="2 3" id="KW-0067">ATP-binding</keyword>
<evidence type="ECO:0000256" key="3">
    <source>
        <dbReference type="RuleBase" id="RU003651"/>
    </source>
</evidence>
<dbReference type="InterPro" id="IPR003959">
    <property type="entry name" value="ATPase_AAA_core"/>
</dbReference>
<dbReference type="SMART" id="SM00382">
    <property type="entry name" value="AAA"/>
    <property type="match status" value="2"/>
</dbReference>
<dbReference type="GO" id="GO:0009507">
    <property type="term" value="C:chloroplast"/>
    <property type="evidence" value="ECO:0007669"/>
    <property type="project" value="TreeGrafter"/>
</dbReference>
<accession>A0AAV1ICX5</accession>
<name>A0AAV1ICX5_9CHLO</name>
<protein>
    <recommendedName>
        <fullName evidence="5">AAA+ ATPase domain-containing protein</fullName>
    </recommendedName>
</protein>
<dbReference type="Gene3D" id="1.10.8.60">
    <property type="match status" value="2"/>
</dbReference>
<dbReference type="GO" id="GO:0016887">
    <property type="term" value="F:ATP hydrolysis activity"/>
    <property type="evidence" value="ECO:0007669"/>
    <property type="project" value="InterPro"/>
</dbReference>
<dbReference type="FunFam" id="3.40.50.300:FF:000012">
    <property type="entry name" value="Transitional endoplasmic reticulum ATPase"/>
    <property type="match status" value="1"/>
</dbReference>
<dbReference type="InterPro" id="IPR050168">
    <property type="entry name" value="AAA_ATPase_domain"/>
</dbReference>
<dbReference type="PANTHER" id="PTHR23077:SF27">
    <property type="entry name" value="ATPASE FAMILY GENE 2 PROTEIN HOMOLOG A"/>
    <property type="match status" value="1"/>
</dbReference>
<dbReference type="GO" id="GO:0005524">
    <property type="term" value="F:ATP binding"/>
    <property type="evidence" value="ECO:0007669"/>
    <property type="project" value="UniProtKB-KW"/>
</dbReference>
<dbReference type="SUPFAM" id="SSF52540">
    <property type="entry name" value="P-loop containing nucleoside triphosphate hydrolases"/>
    <property type="match status" value="2"/>
</dbReference>
<comment type="caution">
    <text evidence="6">The sequence shown here is derived from an EMBL/GenBank/DDBJ whole genome shotgun (WGS) entry which is preliminary data.</text>
</comment>
<evidence type="ECO:0000313" key="7">
    <source>
        <dbReference type="Proteomes" id="UP001314263"/>
    </source>
</evidence>
<feature type="region of interest" description="Disordered" evidence="4">
    <location>
        <begin position="214"/>
        <end position="233"/>
    </location>
</feature>
<organism evidence="6 7">
    <name type="scientific">Coccomyxa viridis</name>
    <dbReference type="NCBI Taxonomy" id="1274662"/>
    <lineage>
        <taxon>Eukaryota</taxon>
        <taxon>Viridiplantae</taxon>
        <taxon>Chlorophyta</taxon>
        <taxon>core chlorophytes</taxon>
        <taxon>Trebouxiophyceae</taxon>
        <taxon>Trebouxiophyceae incertae sedis</taxon>
        <taxon>Coccomyxaceae</taxon>
        <taxon>Coccomyxa</taxon>
    </lineage>
</organism>
<keyword evidence="1 3" id="KW-0547">Nucleotide-binding</keyword>
<dbReference type="EMBL" id="CAUYUE010000012">
    <property type="protein sequence ID" value="CAK0785204.1"/>
    <property type="molecule type" value="Genomic_DNA"/>
</dbReference>
<dbReference type="PROSITE" id="PS00674">
    <property type="entry name" value="AAA"/>
    <property type="match status" value="2"/>
</dbReference>
<dbReference type="PANTHER" id="PTHR23077">
    <property type="entry name" value="AAA-FAMILY ATPASE"/>
    <property type="match status" value="1"/>
</dbReference>